<evidence type="ECO:0000313" key="3">
    <source>
        <dbReference type="Proteomes" id="UP001268542"/>
    </source>
</evidence>
<reference evidence="2 3" key="1">
    <citation type="submission" date="2023-08" db="EMBL/GenBank/DDBJ databases">
        <title>Nocardioides seae sp. nov., a bacterium isolated from a soil.</title>
        <authorList>
            <person name="Wang X."/>
        </authorList>
    </citation>
    <scope>NUCLEOTIDE SEQUENCE [LARGE SCALE GENOMIC DNA]</scope>
    <source>
        <strain evidence="2 3">YZH12</strain>
    </source>
</reference>
<comment type="caution">
    <text evidence="2">The sequence shown here is derived from an EMBL/GenBank/DDBJ whole genome shotgun (WGS) entry which is preliminary data.</text>
</comment>
<dbReference type="EMBL" id="JAVYII010000002">
    <property type="protein sequence ID" value="MDT9592698.1"/>
    <property type="molecule type" value="Genomic_DNA"/>
</dbReference>
<evidence type="ECO:0000313" key="2">
    <source>
        <dbReference type="EMBL" id="MDT9592698.1"/>
    </source>
</evidence>
<sequence length="117" mass="13298">MRDDDRGPAGDATSETERLRAELDALRATLEEERATFAAELRAGAAELAALRTEVETAREQRATLRRQLGRWQRELVDDAAPPTRSRLRARALRLVRSNPRAELLARRVRDALQARR</sequence>
<gene>
    <name evidence="2" type="ORF">RDV89_06450</name>
</gene>
<accession>A0ABU3PTZ7</accession>
<dbReference type="Gene3D" id="1.20.5.1700">
    <property type="match status" value="1"/>
</dbReference>
<name>A0ABU3PTZ7_9ACTN</name>
<evidence type="ECO:0000256" key="1">
    <source>
        <dbReference type="SAM" id="Coils"/>
    </source>
</evidence>
<organism evidence="2 3">
    <name type="scientific">Nocardioides imazamoxiresistens</name>
    <dbReference type="NCBI Taxonomy" id="3231893"/>
    <lineage>
        <taxon>Bacteria</taxon>
        <taxon>Bacillati</taxon>
        <taxon>Actinomycetota</taxon>
        <taxon>Actinomycetes</taxon>
        <taxon>Propionibacteriales</taxon>
        <taxon>Nocardioidaceae</taxon>
        <taxon>Nocardioides</taxon>
    </lineage>
</organism>
<keyword evidence="1" id="KW-0175">Coiled coil</keyword>
<dbReference type="RefSeq" id="WP_315732120.1">
    <property type="nucleotide sequence ID" value="NZ_JAVYII010000002.1"/>
</dbReference>
<keyword evidence="3" id="KW-1185">Reference proteome</keyword>
<protein>
    <submittedName>
        <fullName evidence="2">Uncharacterized protein</fullName>
    </submittedName>
</protein>
<dbReference type="Proteomes" id="UP001268542">
    <property type="component" value="Unassembled WGS sequence"/>
</dbReference>
<feature type="coiled-coil region" evidence="1">
    <location>
        <begin position="9"/>
        <end position="75"/>
    </location>
</feature>
<proteinExistence type="predicted"/>